<protein>
    <recommendedName>
        <fullName evidence="5">Ig-like domain-containing protein</fullName>
    </recommendedName>
</protein>
<comment type="caution">
    <text evidence="3">The sequence shown here is derived from an EMBL/GenBank/DDBJ whole genome shotgun (WGS) entry which is preliminary data.</text>
</comment>
<dbReference type="InterPro" id="IPR027417">
    <property type="entry name" value="P-loop_NTPase"/>
</dbReference>
<evidence type="ECO:0000313" key="3">
    <source>
        <dbReference type="EMBL" id="PVD21791.1"/>
    </source>
</evidence>
<dbReference type="EMBL" id="PZQS01000011">
    <property type="protein sequence ID" value="PVD21791.1"/>
    <property type="molecule type" value="Genomic_DNA"/>
</dbReference>
<feature type="region of interest" description="Disordered" evidence="1">
    <location>
        <begin position="348"/>
        <end position="446"/>
    </location>
</feature>
<name>A0A2T7NKW5_POMCA</name>
<dbReference type="SUPFAM" id="SSF52540">
    <property type="entry name" value="P-loop containing nucleoside triphosphate hydrolases"/>
    <property type="match status" value="1"/>
</dbReference>
<feature type="transmembrane region" description="Helical" evidence="2">
    <location>
        <begin position="146"/>
        <end position="172"/>
    </location>
</feature>
<accession>A0A2T7NKW5</accession>
<proteinExistence type="predicted"/>
<keyword evidence="2" id="KW-1133">Transmembrane helix</keyword>
<evidence type="ECO:0000256" key="1">
    <source>
        <dbReference type="SAM" id="MobiDB-lite"/>
    </source>
</evidence>
<dbReference type="Proteomes" id="UP000245119">
    <property type="component" value="Linkage Group LG11"/>
</dbReference>
<sequence>MDNGLFSQLCWSTLKYITWLLFYLSIVLAQDDKITCTILPVTPFQDTVLTCHFPEDLSVTKKDFTVYHYGQDNSPDSVLDCWWIRGFLDCYTKPGFTYDKRISRTLNITVNYKTKPTGKYACQVAGYSSSLLTTCEFVAKLEQKPIFIGIVLGIVLGIGTAVVLVIIAIVLFKRCRVPRRTYEERKGISSDEESHLMKETKKKKETFEDLLLKKTKEMYPHMQEGCYFVPPVYLNKLRYKTQSVAGQVVYIPDPPDPSDESRDRAMQHVIHSLRDMADTQHEHMFVLTQFQYEDYLNNPGRGYRKHRLPVPTGLKEKNKYKDIGCFDFLIIHRHHGVLVGVVKDVGQKESGNQDKRQRIKDSASEISPMMGKETNSQIRKGNTDGKESGDSIQTTEVSESSGNQQETLNNDSEDNEQETGGQRFQEGSDDTLKTTDNKENCDTRRSTEELMKDVSEAIQQLKKADSMVHHLLSDQDQSPRVRLILVLPNITLKTLRNALDCHPELTQNFLECIQQNSINDLIQLCLCADHLPSLDTTRNVESVKIPFQAYWDHFRDSSVDTPAMTDDLFANMIARFCGPSTISYFKTPCEPEVITHQLPKTLDQAVSLTGELFERFTLYPGMTYFLDLPRAFLVGPQGTGKTRMLSLVGRKWLSEGHDVYVLYTSPEGEVASMVLQTLLQGTSSTQPQASPASTVITLLCNIDDDNKIDNTITMLKDRLKDQPLYALVDEVAPEE</sequence>
<keyword evidence="4" id="KW-1185">Reference proteome</keyword>
<evidence type="ECO:0000313" key="4">
    <source>
        <dbReference type="Proteomes" id="UP000245119"/>
    </source>
</evidence>
<keyword evidence="2" id="KW-0472">Membrane</keyword>
<evidence type="ECO:0000256" key="2">
    <source>
        <dbReference type="SAM" id="Phobius"/>
    </source>
</evidence>
<gene>
    <name evidence="3" type="ORF">C0Q70_17592</name>
</gene>
<evidence type="ECO:0008006" key="5">
    <source>
        <dbReference type="Google" id="ProtNLM"/>
    </source>
</evidence>
<organism evidence="3 4">
    <name type="scientific">Pomacea canaliculata</name>
    <name type="common">Golden apple snail</name>
    <dbReference type="NCBI Taxonomy" id="400727"/>
    <lineage>
        <taxon>Eukaryota</taxon>
        <taxon>Metazoa</taxon>
        <taxon>Spiralia</taxon>
        <taxon>Lophotrochozoa</taxon>
        <taxon>Mollusca</taxon>
        <taxon>Gastropoda</taxon>
        <taxon>Caenogastropoda</taxon>
        <taxon>Architaenioglossa</taxon>
        <taxon>Ampullarioidea</taxon>
        <taxon>Ampullariidae</taxon>
        <taxon>Pomacea</taxon>
    </lineage>
</organism>
<reference evidence="3 4" key="1">
    <citation type="submission" date="2018-04" db="EMBL/GenBank/DDBJ databases">
        <title>The genome of golden apple snail Pomacea canaliculata provides insight into stress tolerance and invasive adaptation.</title>
        <authorList>
            <person name="Liu C."/>
            <person name="Liu B."/>
            <person name="Ren Y."/>
            <person name="Zhang Y."/>
            <person name="Wang H."/>
            <person name="Li S."/>
            <person name="Jiang F."/>
            <person name="Yin L."/>
            <person name="Zhang G."/>
            <person name="Qian W."/>
            <person name="Fan W."/>
        </authorList>
    </citation>
    <scope>NUCLEOTIDE SEQUENCE [LARGE SCALE GENOMIC DNA]</scope>
    <source>
        <strain evidence="3">SZHN2017</strain>
        <tissue evidence="3">Muscle</tissue>
    </source>
</reference>
<dbReference type="AlphaFoldDB" id="A0A2T7NKW5"/>
<feature type="compositionally biased region" description="Basic and acidic residues" evidence="1">
    <location>
        <begin position="348"/>
        <end position="363"/>
    </location>
</feature>
<dbReference type="OrthoDB" id="6370831at2759"/>
<feature type="compositionally biased region" description="Basic and acidic residues" evidence="1">
    <location>
        <begin position="430"/>
        <end position="446"/>
    </location>
</feature>
<feature type="compositionally biased region" description="Polar residues" evidence="1">
    <location>
        <begin position="390"/>
        <end position="410"/>
    </location>
</feature>
<keyword evidence="2" id="KW-0812">Transmembrane</keyword>